<reference evidence="1 2" key="1">
    <citation type="journal article" date="2013" name="Curr. Biol.">
        <title>The Genome of the Foraminiferan Reticulomyxa filosa.</title>
        <authorList>
            <person name="Glockner G."/>
            <person name="Hulsmann N."/>
            <person name="Schleicher M."/>
            <person name="Noegel A.A."/>
            <person name="Eichinger L."/>
            <person name="Gallinger C."/>
            <person name="Pawlowski J."/>
            <person name="Sierra R."/>
            <person name="Euteneuer U."/>
            <person name="Pillet L."/>
            <person name="Moustafa A."/>
            <person name="Platzer M."/>
            <person name="Groth M."/>
            <person name="Szafranski K."/>
            <person name="Schliwa M."/>
        </authorList>
    </citation>
    <scope>NUCLEOTIDE SEQUENCE [LARGE SCALE GENOMIC DNA]</scope>
</reference>
<dbReference type="EMBL" id="ASPP01040936">
    <property type="protein sequence ID" value="ETO00473.1"/>
    <property type="molecule type" value="Genomic_DNA"/>
</dbReference>
<evidence type="ECO:0000313" key="2">
    <source>
        <dbReference type="Proteomes" id="UP000023152"/>
    </source>
</evidence>
<dbReference type="Proteomes" id="UP000023152">
    <property type="component" value="Unassembled WGS sequence"/>
</dbReference>
<accession>X6LER9</accession>
<keyword evidence="2" id="KW-1185">Reference proteome</keyword>
<evidence type="ECO:0000313" key="1">
    <source>
        <dbReference type="EMBL" id="ETO00473.1"/>
    </source>
</evidence>
<feature type="non-terminal residue" evidence="1">
    <location>
        <position position="1"/>
    </location>
</feature>
<name>X6LER9_RETFI</name>
<dbReference type="AlphaFoldDB" id="X6LER9"/>
<sequence>ENEIEKLSFHHQKFLDIFENELYPDVKSRISISLKDIDNLIQSYVELNKKSWMKGVKDIEKILFQKSNYSHSLSFWRQDSVNNQMLLDFTFFSPPTTCFVLRYLMTYQREELNEKFKNGPIQILLFKMN</sequence>
<comment type="caution">
    <text evidence="1">The sequence shown here is derived from an EMBL/GenBank/DDBJ whole genome shotgun (WGS) entry which is preliminary data.</text>
</comment>
<proteinExistence type="predicted"/>
<protein>
    <submittedName>
        <fullName evidence="1">Uncharacterized protein</fullName>
    </submittedName>
</protein>
<gene>
    <name evidence="1" type="ORF">RFI_36971</name>
</gene>
<organism evidence="1 2">
    <name type="scientific">Reticulomyxa filosa</name>
    <dbReference type="NCBI Taxonomy" id="46433"/>
    <lineage>
        <taxon>Eukaryota</taxon>
        <taxon>Sar</taxon>
        <taxon>Rhizaria</taxon>
        <taxon>Retaria</taxon>
        <taxon>Foraminifera</taxon>
        <taxon>Monothalamids</taxon>
        <taxon>Reticulomyxidae</taxon>
        <taxon>Reticulomyxa</taxon>
    </lineage>
</organism>